<dbReference type="STRING" id="702114.A1355_18870"/>
<evidence type="ECO:0000313" key="2">
    <source>
        <dbReference type="EMBL" id="OAI26382.1"/>
    </source>
</evidence>
<keyword evidence="3" id="KW-1185">Reference proteome</keyword>
<proteinExistence type="predicted"/>
<name>A0A177P8F4_9GAMM</name>
<reference evidence="3" key="1">
    <citation type="submission" date="2016-03" db="EMBL/GenBank/DDBJ databases">
        <authorList>
            <person name="Heylen K."/>
            <person name="De Vos P."/>
            <person name="Vekeman B."/>
        </authorList>
    </citation>
    <scope>NUCLEOTIDE SEQUENCE [LARGE SCALE GENOMIC DNA]</scope>
    <source>
        <strain evidence="3">R-45383</strain>
    </source>
</reference>
<accession>A0A177P8F4</accession>
<sequence>MSRQYSIRSSQSNGNLADNDNDNDSGVSNCSGLGVISDHFLPAFCTGCKNRQYTRYMTRASGMLMMINMPGSASVYRNEATV</sequence>
<feature type="compositionally biased region" description="Polar residues" evidence="1">
    <location>
        <begin position="1"/>
        <end position="16"/>
    </location>
</feature>
<gene>
    <name evidence="2" type="ORF">A1355_18870</name>
</gene>
<dbReference type="Proteomes" id="UP000077628">
    <property type="component" value="Unassembled WGS sequence"/>
</dbReference>
<evidence type="ECO:0000256" key="1">
    <source>
        <dbReference type="SAM" id="MobiDB-lite"/>
    </source>
</evidence>
<comment type="caution">
    <text evidence="2">The sequence shown here is derived from an EMBL/GenBank/DDBJ whole genome shotgun (WGS) entry which is preliminary data.</text>
</comment>
<organism evidence="2 3">
    <name type="scientific">Methylomonas koyamae</name>
    <dbReference type="NCBI Taxonomy" id="702114"/>
    <lineage>
        <taxon>Bacteria</taxon>
        <taxon>Pseudomonadati</taxon>
        <taxon>Pseudomonadota</taxon>
        <taxon>Gammaproteobacteria</taxon>
        <taxon>Methylococcales</taxon>
        <taxon>Methylococcaceae</taxon>
        <taxon>Methylomonas</taxon>
    </lineage>
</organism>
<feature type="region of interest" description="Disordered" evidence="1">
    <location>
        <begin position="1"/>
        <end position="23"/>
    </location>
</feature>
<protein>
    <submittedName>
        <fullName evidence="2">Uncharacterized protein</fullName>
    </submittedName>
</protein>
<dbReference type="AlphaFoldDB" id="A0A177P8F4"/>
<evidence type="ECO:0000313" key="3">
    <source>
        <dbReference type="Proteomes" id="UP000077628"/>
    </source>
</evidence>
<dbReference type="EMBL" id="LUUK01000028">
    <property type="protein sequence ID" value="OAI26382.1"/>
    <property type="molecule type" value="Genomic_DNA"/>
</dbReference>